<dbReference type="InterPro" id="IPR004919">
    <property type="entry name" value="GmrSD_N"/>
</dbReference>
<feature type="domain" description="GmrSD restriction endonucleases C-terminal" evidence="2">
    <location>
        <begin position="413"/>
        <end position="538"/>
    </location>
</feature>
<dbReference type="EMBL" id="JAKRVY010000011">
    <property type="protein sequence ID" value="MCL9814962.1"/>
    <property type="molecule type" value="Genomic_DNA"/>
</dbReference>
<sequence>MQHSFNPDPVKCRDLFDGEEDLYQIPRYQRPYSWEKSHIDQLIDDLYESWSEDRDSPYYLGSVILVKEDGDSRFDILDGQQRMTSLIILYAIFNDHFHDYLSDMNKRRVEGRLHEQALERPRLRTSKQTDLEQSVLKSIDLDEENRYTEAAEILIDCLETKFGDRHEDLNDFFEFIDQNIELIRIISDDLTHAVRLFQTINTRGKDLTVSDLTKSYLLSNLEDDEDKDDVIEVWQEITTKVDDDYDTLDSILGMYRLYLQQSKAQETRYQELKSEFEGQNPKKIVKDIRDFVDNYNLIENSGSKEIFILENLSHTLYWKTILIGAKKDGLDYFDELRDELIGFYYSYWIGDYTSEKIKIPSIKILTLLRDGASLEEIQEYIESKRKRDNIPERVRDGLYSDNVYGDEKWHKSLLIAIEYSLSDSQKVERIKKRGGGMHIEHVLPKSYASAMEKYDYWEDNFSREEASQLRNTLGNLIPLQYDLNAKAAQKPFDEKAAIYQGKRGKPRSSFDLALRVARRDYGDWSPEAIEAHRDYLIEKSAYLLNLPADSILIEDTSEGSE</sequence>
<protein>
    <submittedName>
        <fullName evidence="3">DUF262 domain-containing HNH endonuclease family protein</fullName>
    </submittedName>
</protein>
<evidence type="ECO:0000313" key="3">
    <source>
        <dbReference type="EMBL" id="MCL9814962.1"/>
    </source>
</evidence>
<evidence type="ECO:0000259" key="1">
    <source>
        <dbReference type="Pfam" id="PF03235"/>
    </source>
</evidence>
<keyword evidence="4" id="KW-1185">Reference proteome</keyword>
<dbReference type="PANTHER" id="PTHR35149:SF2">
    <property type="entry name" value="DUF262 DOMAIN-CONTAINING PROTEIN"/>
    <property type="match status" value="1"/>
</dbReference>
<dbReference type="Pfam" id="PF03235">
    <property type="entry name" value="GmrSD_N"/>
    <property type="match status" value="1"/>
</dbReference>
<evidence type="ECO:0000259" key="2">
    <source>
        <dbReference type="Pfam" id="PF07510"/>
    </source>
</evidence>
<dbReference type="RefSeq" id="WP_250598276.1">
    <property type="nucleotide sequence ID" value="NZ_JAKRVY010000011.1"/>
</dbReference>
<keyword evidence="3" id="KW-0378">Hydrolase</keyword>
<dbReference type="AlphaFoldDB" id="A0AAE3K680"/>
<accession>A0AAE3K680</accession>
<name>A0AAE3K680_9EURY</name>
<dbReference type="GO" id="GO:0004519">
    <property type="term" value="F:endonuclease activity"/>
    <property type="evidence" value="ECO:0007669"/>
    <property type="project" value="UniProtKB-KW"/>
</dbReference>
<proteinExistence type="predicted"/>
<dbReference type="Pfam" id="PF07510">
    <property type="entry name" value="GmrSD_C"/>
    <property type="match status" value="1"/>
</dbReference>
<keyword evidence="3" id="KW-0255">Endonuclease</keyword>
<feature type="domain" description="GmrSD restriction endonucleases N-terminal" evidence="1">
    <location>
        <begin position="13"/>
        <end position="218"/>
    </location>
</feature>
<comment type="caution">
    <text evidence="3">The sequence shown here is derived from an EMBL/GenBank/DDBJ whole genome shotgun (WGS) entry which is preliminary data.</text>
</comment>
<gene>
    <name evidence="3" type="ORF">AArcSt11_14985</name>
</gene>
<dbReference type="Proteomes" id="UP001202674">
    <property type="component" value="Unassembled WGS sequence"/>
</dbReference>
<keyword evidence="3" id="KW-0540">Nuclease</keyword>
<dbReference type="PANTHER" id="PTHR35149">
    <property type="entry name" value="SLL5132 PROTEIN"/>
    <property type="match status" value="1"/>
</dbReference>
<reference evidence="3 4" key="1">
    <citation type="journal article" date="2022" name="Syst. Appl. Microbiol.">
        <title>Natronocalculus amylovorans gen. nov., sp. nov., and Natranaeroarchaeum aerophilus sp. nov., dominant culturable amylolytic natronoarchaea from hypersaline soda lakes in southwestern Siberia.</title>
        <authorList>
            <person name="Sorokin D.Y."/>
            <person name="Elcheninov A.G."/>
            <person name="Khizhniak T.V."/>
            <person name="Koenen M."/>
            <person name="Bale N.J."/>
            <person name="Damste J.S.S."/>
            <person name="Kublanov I.V."/>
        </authorList>
    </citation>
    <scope>NUCLEOTIDE SEQUENCE [LARGE SCALE GENOMIC DNA]</scope>
    <source>
        <strain evidence="3 4">AArc-St1-1</strain>
    </source>
</reference>
<organism evidence="3 4">
    <name type="scientific">Natranaeroarchaeum aerophilus</name>
    <dbReference type="NCBI Taxonomy" id="2917711"/>
    <lineage>
        <taxon>Archaea</taxon>
        <taxon>Methanobacteriati</taxon>
        <taxon>Methanobacteriota</taxon>
        <taxon>Stenosarchaea group</taxon>
        <taxon>Halobacteria</taxon>
        <taxon>Halobacteriales</taxon>
        <taxon>Natronoarchaeaceae</taxon>
        <taxon>Natranaeroarchaeum</taxon>
    </lineage>
</organism>
<evidence type="ECO:0000313" key="4">
    <source>
        <dbReference type="Proteomes" id="UP001202674"/>
    </source>
</evidence>
<dbReference type="InterPro" id="IPR011089">
    <property type="entry name" value="GmrSD_C"/>
</dbReference>